<dbReference type="AlphaFoldDB" id="A0A0B7JFC9"/>
<accession>A0A0B7JFC9</accession>
<organism evidence="1 2">
    <name type="scientific">Photobacterium kishitanii</name>
    <dbReference type="NCBI Taxonomy" id="318456"/>
    <lineage>
        <taxon>Bacteria</taxon>
        <taxon>Pseudomonadati</taxon>
        <taxon>Pseudomonadota</taxon>
        <taxon>Gammaproteobacteria</taxon>
        <taxon>Vibrionales</taxon>
        <taxon>Vibrionaceae</taxon>
        <taxon>Photobacterium</taxon>
    </lineage>
</organism>
<dbReference type="GeneID" id="29945789"/>
<dbReference type="eggNOG" id="COG0790">
    <property type="taxonomic scope" value="Bacteria"/>
</dbReference>
<dbReference type="EMBL" id="PYNF01000011">
    <property type="protein sequence ID" value="PSU98114.1"/>
    <property type="molecule type" value="Genomic_DNA"/>
</dbReference>
<sequence length="372" mass="42421">MKRLILSSLIILTSCSAENTFLQTNSNIDTNKQNLISSQNKDQQQFPLTTAILAIEDKKTSVNQRKLYLDKIISYARDDPDAMFYLAALYEEGKLIPLSEDKARSLYKQAAEKDHLLSRYYYALMLIDGRGGDIDYKEAESHLIINHENQHIPSSYSLGYIYFRQQQHLKVIELLKNNKNNNEYSNHLLAISYLELNRNISQAINLLQQSAEKGHQYSHLLLGDIYHHGLYDIPIDTKKSFTHLKTAAENELPEALFDLAILSIDNLELIDNDINIAINNLKSADEKGYPAASFELAKLYDQGELIKQDFNEAIYWYKKSASHGNNKAMYNLASIYINGDGVNSSISQAEYWLKKSALKGNKRAINILSKNN</sequence>
<dbReference type="InterPro" id="IPR011990">
    <property type="entry name" value="TPR-like_helical_dom_sf"/>
</dbReference>
<dbReference type="RefSeq" id="WP_036792262.1">
    <property type="nucleotide sequence ID" value="NZ_LN794353.1"/>
</dbReference>
<dbReference type="PANTHER" id="PTHR11102:SF160">
    <property type="entry name" value="ERAD-ASSOCIATED E3 UBIQUITIN-PROTEIN LIGASE COMPONENT HRD3"/>
    <property type="match status" value="1"/>
</dbReference>
<evidence type="ECO:0000313" key="1">
    <source>
        <dbReference type="EMBL" id="PSU98114.1"/>
    </source>
</evidence>
<evidence type="ECO:0000313" key="2">
    <source>
        <dbReference type="Proteomes" id="UP000241426"/>
    </source>
</evidence>
<dbReference type="PANTHER" id="PTHR11102">
    <property type="entry name" value="SEL-1-LIKE PROTEIN"/>
    <property type="match status" value="1"/>
</dbReference>
<reference evidence="1 2" key="1">
    <citation type="submission" date="2018-01" db="EMBL/GenBank/DDBJ databases">
        <title>Whole genome sequencing of Histamine producing bacteria.</title>
        <authorList>
            <person name="Butler K."/>
        </authorList>
    </citation>
    <scope>NUCLEOTIDE SEQUENCE [LARGE SCALE GENOMIC DNA]</scope>
    <source>
        <strain evidence="1 2">FS-7.2</strain>
    </source>
</reference>
<dbReference type="PROSITE" id="PS51257">
    <property type="entry name" value="PROKAR_LIPOPROTEIN"/>
    <property type="match status" value="1"/>
</dbReference>
<dbReference type="InterPro" id="IPR050767">
    <property type="entry name" value="Sel1_AlgK"/>
</dbReference>
<dbReference type="Gene3D" id="1.25.40.10">
    <property type="entry name" value="Tetratricopeptide repeat domain"/>
    <property type="match status" value="2"/>
</dbReference>
<dbReference type="SMART" id="SM00671">
    <property type="entry name" value="SEL1"/>
    <property type="match status" value="7"/>
</dbReference>
<gene>
    <name evidence="1" type="ORF">C9J27_13920</name>
</gene>
<dbReference type="SUPFAM" id="SSF81901">
    <property type="entry name" value="HCP-like"/>
    <property type="match status" value="2"/>
</dbReference>
<accession>A0A2T3KGU8</accession>
<proteinExistence type="predicted"/>
<dbReference type="Proteomes" id="UP000241426">
    <property type="component" value="Unassembled WGS sequence"/>
</dbReference>
<dbReference type="InterPro" id="IPR006597">
    <property type="entry name" value="Sel1-like"/>
</dbReference>
<protein>
    <submittedName>
        <fullName evidence="1">Uncharacterized protein</fullName>
    </submittedName>
</protein>
<name>A0A0B7JFC9_9GAMM</name>
<dbReference type="Pfam" id="PF08238">
    <property type="entry name" value="Sel1"/>
    <property type="match status" value="5"/>
</dbReference>
<comment type="caution">
    <text evidence="1">The sequence shown here is derived from an EMBL/GenBank/DDBJ whole genome shotgun (WGS) entry which is preliminary data.</text>
</comment>